<evidence type="ECO:0000313" key="3">
    <source>
        <dbReference type="Proteomes" id="UP000261660"/>
    </source>
</evidence>
<dbReference type="InterPro" id="IPR043502">
    <property type="entry name" value="DNA/RNA_pol_sf"/>
</dbReference>
<reference evidence="2" key="2">
    <citation type="submission" date="2025-09" db="UniProtKB">
        <authorList>
            <consortium name="Ensembl"/>
        </authorList>
    </citation>
    <scope>IDENTIFICATION</scope>
</reference>
<feature type="domain" description="Reverse transcriptase" evidence="1">
    <location>
        <begin position="15"/>
        <end position="287"/>
    </location>
</feature>
<sequence length="796" mass="91654">MSRLVVGPLTKMFIESFERGTLPPTLNLAHISLILKKDKPSDSCASYRPISLLGVDSKILSKLLAQRLEEALPILVGSDQTGFIKGRYSHSNVRRLLNVIQFSQNTKKRILAVSLDAEKAFDRVEWEYLFDVLNRFGLGSGFTTWIKLLYRSPSARVLVNGSVSEMFPLNRGTRQGCPLSPLLFALALEPLAEAIRTHRFFSGVTLGDTEYRISLYADDILLFITNPESSMPVLESIISEFGQISGYKINYDKSEALPLGDFGVPDTLVNFPFRWSISGFTYLGIRVSADIKELYKLNFIPTLKAVKNDISRWFDLPLSWMGRISLVKMNVLPRMLYPMQMLPLKINRRVILDIERSLSKFIWHGKKSRLKMKTLQLPIDRGGQALPNFLYYNWACHGRIISRWLNHFIHQGEPLTDSWCCSPLSPFSLLSTDAGELPADVKNNAVMFSTLRIWRDITKHIGRRGFSSALQPLTQNKAFSPGIGKSIFNDWYSKGLRFVADLFQNGDFMSFNQLKTKYRIPNSHFFGFLQVRHFVKSDLIFPTDQSLLSSIESFLLNFSLNALNDRKIISLFYDKLHPINCDRVERTRELWERDLEVELSAEAWSGTFVSARKIFTCNRLKESQYRILHRLQRTPQFLNKMSPQISALCVKCKKEVGTYYHCVWQCPLISRYWKNVAQELGLIFHRTIKLEPALFLLNLPTQQFSLSTGQLVLMGKLLLLARRCILFQWIQEKPPSVTQWYRETFKVLPMEHLSAKLKGNNNLFYNIWQPFIDYLPTDLVGLLQKGCPHFIFKNTS</sequence>
<dbReference type="STRING" id="56723.ENSLBEP00000023301"/>
<dbReference type="PROSITE" id="PS50878">
    <property type="entry name" value="RT_POL"/>
    <property type="match status" value="1"/>
</dbReference>
<name>A0A3Q3FRX3_9LABR</name>
<keyword evidence="3" id="KW-1185">Reference proteome</keyword>
<dbReference type="GeneTree" id="ENSGT00940000164735"/>
<dbReference type="SUPFAM" id="SSF56672">
    <property type="entry name" value="DNA/RNA polymerases"/>
    <property type="match status" value="1"/>
</dbReference>
<evidence type="ECO:0000259" key="1">
    <source>
        <dbReference type="PROSITE" id="PS50878"/>
    </source>
</evidence>
<dbReference type="PANTHER" id="PTHR31635">
    <property type="entry name" value="REVERSE TRANSCRIPTASE DOMAIN-CONTAINING PROTEIN-RELATED"/>
    <property type="match status" value="1"/>
</dbReference>
<dbReference type="PANTHER" id="PTHR31635:SF196">
    <property type="entry name" value="REVERSE TRANSCRIPTASE DOMAIN-CONTAINING PROTEIN-RELATED"/>
    <property type="match status" value="1"/>
</dbReference>
<organism evidence="2 3">
    <name type="scientific">Labrus bergylta</name>
    <name type="common">ballan wrasse</name>
    <dbReference type="NCBI Taxonomy" id="56723"/>
    <lineage>
        <taxon>Eukaryota</taxon>
        <taxon>Metazoa</taxon>
        <taxon>Chordata</taxon>
        <taxon>Craniata</taxon>
        <taxon>Vertebrata</taxon>
        <taxon>Euteleostomi</taxon>
        <taxon>Actinopterygii</taxon>
        <taxon>Neopterygii</taxon>
        <taxon>Teleostei</taxon>
        <taxon>Neoteleostei</taxon>
        <taxon>Acanthomorphata</taxon>
        <taxon>Eupercaria</taxon>
        <taxon>Labriformes</taxon>
        <taxon>Labridae</taxon>
        <taxon>Labrus</taxon>
    </lineage>
</organism>
<evidence type="ECO:0000313" key="2">
    <source>
        <dbReference type="Ensembl" id="ENSLBEP00000023301.1"/>
    </source>
</evidence>
<dbReference type="InterPro" id="IPR000477">
    <property type="entry name" value="RT_dom"/>
</dbReference>
<dbReference type="InParanoid" id="A0A3Q3FRX3"/>
<protein>
    <recommendedName>
        <fullName evidence="1">Reverse transcriptase domain-containing protein</fullName>
    </recommendedName>
</protein>
<dbReference type="Proteomes" id="UP000261660">
    <property type="component" value="Unplaced"/>
</dbReference>
<dbReference type="Pfam" id="PF00078">
    <property type="entry name" value="RVT_1"/>
    <property type="match status" value="1"/>
</dbReference>
<accession>A0A3Q3FRX3</accession>
<dbReference type="AlphaFoldDB" id="A0A3Q3FRX3"/>
<dbReference type="CDD" id="cd01650">
    <property type="entry name" value="RT_nLTR_like"/>
    <property type="match status" value="1"/>
</dbReference>
<dbReference type="Ensembl" id="ENSLBET00000024516.1">
    <property type="protein sequence ID" value="ENSLBEP00000023301.1"/>
    <property type="gene ID" value="ENSLBEG00000017877.1"/>
</dbReference>
<reference evidence="2" key="1">
    <citation type="submission" date="2025-08" db="UniProtKB">
        <authorList>
            <consortium name="Ensembl"/>
        </authorList>
    </citation>
    <scope>IDENTIFICATION</scope>
</reference>
<proteinExistence type="predicted"/>